<dbReference type="InterPro" id="IPR013685">
    <property type="entry name" value="POTRA_FtsQ_type"/>
</dbReference>
<accession>A0A8J3GE38</accession>
<keyword evidence="2" id="KW-1003">Cell membrane</keyword>
<evidence type="ECO:0000256" key="6">
    <source>
        <dbReference type="ARBA" id="ARBA00023136"/>
    </source>
</evidence>
<dbReference type="PROSITE" id="PS51779">
    <property type="entry name" value="POTRA"/>
    <property type="match status" value="1"/>
</dbReference>
<evidence type="ECO:0000313" key="10">
    <source>
        <dbReference type="Proteomes" id="UP000642829"/>
    </source>
</evidence>
<keyword evidence="4" id="KW-0812">Transmembrane</keyword>
<feature type="domain" description="POTRA" evidence="8">
    <location>
        <begin position="41"/>
        <end position="109"/>
    </location>
</feature>
<sequence>MINLKFLGGLITFALLSCAIWGGVKYLRSESFSRLMAGGSERMRAVYLETDGVLDEQWLNQQVSLPENIELMAVDIEAIQRTLRDNGQVRSVLVERVFPDALRIRIAERQPVLRMVLQDSSGKKFMRLISYEGDIYPGQRYPADTIRGLPYVAGVTLHRKENGDYQPLDGIGDVADFLHHARRLMPDRVSEWESVSLADFDPSGKTLSSRLAVTTSKGYTIVFSPNDLDEQFAELETILKQLERQRQRFDHIDLSMQDAVVKLAEATPRGPVRFR</sequence>
<comment type="caution">
    <text evidence="9">The sequence shown here is derived from an EMBL/GenBank/DDBJ whole genome shotgun (WGS) entry which is preliminary data.</text>
</comment>
<reference evidence="9" key="2">
    <citation type="submission" date="2020-09" db="EMBL/GenBank/DDBJ databases">
        <authorList>
            <person name="Sun Q."/>
            <person name="Kim S."/>
        </authorList>
    </citation>
    <scope>NUCLEOTIDE SEQUENCE</scope>
    <source>
        <strain evidence="9">KCTC 12870</strain>
    </source>
</reference>
<dbReference type="InterPro" id="IPR034746">
    <property type="entry name" value="POTRA"/>
</dbReference>
<name>A0A8J3GE38_9BACT</name>
<evidence type="ECO:0000256" key="1">
    <source>
        <dbReference type="ARBA" id="ARBA00004370"/>
    </source>
</evidence>
<dbReference type="GO" id="GO:0016020">
    <property type="term" value="C:membrane"/>
    <property type="evidence" value="ECO:0007669"/>
    <property type="project" value="UniProtKB-SubCell"/>
</dbReference>
<keyword evidence="3" id="KW-0132">Cell division</keyword>
<evidence type="ECO:0000259" key="8">
    <source>
        <dbReference type="PROSITE" id="PS51779"/>
    </source>
</evidence>
<protein>
    <recommendedName>
        <fullName evidence="8">POTRA domain-containing protein</fullName>
    </recommendedName>
</protein>
<dbReference type="GO" id="GO:0090529">
    <property type="term" value="P:cell septum assembly"/>
    <property type="evidence" value="ECO:0007669"/>
    <property type="project" value="InterPro"/>
</dbReference>
<keyword evidence="6" id="KW-0472">Membrane</keyword>
<evidence type="ECO:0000256" key="5">
    <source>
        <dbReference type="ARBA" id="ARBA00022989"/>
    </source>
</evidence>
<comment type="subcellular location">
    <subcellularLocation>
        <location evidence="1">Membrane</location>
    </subcellularLocation>
</comment>
<keyword evidence="5" id="KW-1133">Transmembrane helix</keyword>
<reference evidence="9" key="1">
    <citation type="journal article" date="2014" name="Int. J. Syst. Evol. Microbiol.">
        <title>Complete genome sequence of Corynebacterium casei LMG S-19264T (=DSM 44701T), isolated from a smear-ripened cheese.</title>
        <authorList>
            <consortium name="US DOE Joint Genome Institute (JGI-PGF)"/>
            <person name="Walter F."/>
            <person name="Albersmeier A."/>
            <person name="Kalinowski J."/>
            <person name="Ruckert C."/>
        </authorList>
    </citation>
    <scope>NUCLEOTIDE SEQUENCE</scope>
    <source>
        <strain evidence="9">KCTC 12870</strain>
    </source>
</reference>
<dbReference type="PROSITE" id="PS51257">
    <property type="entry name" value="PROKAR_LIPOPROTEIN"/>
    <property type="match status" value="1"/>
</dbReference>
<evidence type="ECO:0000313" key="9">
    <source>
        <dbReference type="EMBL" id="GHC11268.1"/>
    </source>
</evidence>
<evidence type="ECO:0000256" key="3">
    <source>
        <dbReference type="ARBA" id="ARBA00022618"/>
    </source>
</evidence>
<organism evidence="9 10">
    <name type="scientific">Cerasicoccus arenae</name>
    <dbReference type="NCBI Taxonomy" id="424488"/>
    <lineage>
        <taxon>Bacteria</taxon>
        <taxon>Pseudomonadati</taxon>
        <taxon>Verrucomicrobiota</taxon>
        <taxon>Opitutia</taxon>
        <taxon>Puniceicoccales</taxon>
        <taxon>Cerasicoccaceae</taxon>
        <taxon>Cerasicoccus</taxon>
    </lineage>
</organism>
<dbReference type="PANTHER" id="PTHR35851">
    <property type="entry name" value="CELL DIVISION PROTEIN FTSQ"/>
    <property type="match status" value="1"/>
</dbReference>
<dbReference type="EMBL" id="BMXG01000025">
    <property type="protein sequence ID" value="GHC11268.1"/>
    <property type="molecule type" value="Genomic_DNA"/>
</dbReference>
<evidence type="ECO:0000256" key="4">
    <source>
        <dbReference type="ARBA" id="ARBA00022692"/>
    </source>
</evidence>
<evidence type="ECO:0000256" key="2">
    <source>
        <dbReference type="ARBA" id="ARBA00022475"/>
    </source>
</evidence>
<dbReference type="InterPro" id="IPR026579">
    <property type="entry name" value="FtsQ"/>
</dbReference>
<gene>
    <name evidence="9" type="ORF">GCM10007047_30740</name>
</gene>
<dbReference type="Proteomes" id="UP000642829">
    <property type="component" value="Unassembled WGS sequence"/>
</dbReference>
<dbReference type="PANTHER" id="PTHR35851:SF1">
    <property type="entry name" value="CELL DIVISION PROTEIN FTSQ"/>
    <property type="match status" value="1"/>
</dbReference>
<keyword evidence="10" id="KW-1185">Reference proteome</keyword>
<keyword evidence="7" id="KW-0131">Cell cycle</keyword>
<dbReference type="Gene3D" id="3.10.20.310">
    <property type="entry name" value="membrane protein fhac"/>
    <property type="match status" value="1"/>
</dbReference>
<proteinExistence type="predicted"/>
<evidence type="ECO:0000256" key="7">
    <source>
        <dbReference type="ARBA" id="ARBA00023306"/>
    </source>
</evidence>
<dbReference type="AlphaFoldDB" id="A0A8J3GE38"/>
<dbReference type="Pfam" id="PF08478">
    <property type="entry name" value="POTRA_1"/>
    <property type="match status" value="1"/>
</dbReference>